<proteinExistence type="predicted"/>
<dbReference type="EMBL" id="JAGHQM010001489">
    <property type="protein sequence ID" value="KAH0553409.1"/>
    <property type="molecule type" value="Genomic_DNA"/>
</dbReference>
<evidence type="ECO:0000313" key="2">
    <source>
        <dbReference type="Proteomes" id="UP000750711"/>
    </source>
</evidence>
<name>A0A9P8IH58_9PEZI</name>
<dbReference type="Proteomes" id="UP000750711">
    <property type="component" value="Unassembled WGS sequence"/>
</dbReference>
<comment type="caution">
    <text evidence="1">The sequence shown here is derived from an EMBL/GenBank/DDBJ whole genome shotgun (WGS) entry which is preliminary data.</text>
</comment>
<sequence>MSVESIYSYVVILPNLEWTNLSDQVTTVPTNISFNLLVDTNILTLSSSTVSASADIRGLLYVPDLDSSDPCSKQPSPYIPKNVTRQANLPSEDYRLIAIAPWISVDCTLAYLAAARQDPIRAFIFYPLGNGTGPLPPAGDQMWGLYDGGQWRSHNKYPVYAVSGQVGSTLMAHLSHYSGNMTDVENGQYLAEMYDTRDYARIYTDIKTGKLPL</sequence>
<organism evidence="1 2">
    <name type="scientific">Trichoglossum hirsutum</name>
    <dbReference type="NCBI Taxonomy" id="265104"/>
    <lineage>
        <taxon>Eukaryota</taxon>
        <taxon>Fungi</taxon>
        <taxon>Dikarya</taxon>
        <taxon>Ascomycota</taxon>
        <taxon>Pezizomycotina</taxon>
        <taxon>Geoglossomycetes</taxon>
        <taxon>Geoglossales</taxon>
        <taxon>Geoglossaceae</taxon>
        <taxon>Trichoglossum</taxon>
    </lineage>
</organism>
<reference evidence="1" key="1">
    <citation type="submission" date="2021-03" db="EMBL/GenBank/DDBJ databases">
        <title>Comparative genomics and phylogenomic investigation of the class Geoglossomycetes provide insights into ecological specialization and systematics.</title>
        <authorList>
            <person name="Melie T."/>
            <person name="Pirro S."/>
            <person name="Miller A.N."/>
            <person name="Quandt A."/>
        </authorList>
    </citation>
    <scope>NUCLEOTIDE SEQUENCE</scope>
    <source>
        <strain evidence="1">CAQ_001_2017</strain>
    </source>
</reference>
<dbReference type="AlphaFoldDB" id="A0A9P8IH58"/>
<keyword evidence="2" id="KW-1185">Reference proteome</keyword>
<evidence type="ECO:0000313" key="1">
    <source>
        <dbReference type="EMBL" id="KAH0553409.1"/>
    </source>
</evidence>
<gene>
    <name evidence="1" type="ORF">GP486_006519</name>
</gene>
<accession>A0A9P8IH58</accession>
<protein>
    <submittedName>
        <fullName evidence="1">Uncharacterized protein</fullName>
    </submittedName>
</protein>